<evidence type="ECO:0000313" key="4">
    <source>
        <dbReference type="Proteomes" id="UP000319619"/>
    </source>
</evidence>
<dbReference type="PANTHER" id="PTHR43174">
    <property type="entry name" value="UDP-N-ACETYLGLUCOSAMINE 2-EPIMERASE"/>
    <property type="match status" value="1"/>
</dbReference>
<name>A0A532V3J3_UNCL8</name>
<dbReference type="AlphaFoldDB" id="A0A532V3J3"/>
<reference evidence="3 4" key="1">
    <citation type="submission" date="2017-06" db="EMBL/GenBank/DDBJ databases">
        <title>Novel microbial phyla capable of carbon fixation and sulfur reduction in deep-sea sediments.</title>
        <authorList>
            <person name="Huang J."/>
            <person name="Baker B."/>
            <person name="Wang Y."/>
        </authorList>
    </citation>
    <scope>NUCLEOTIDE SEQUENCE [LARGE SCALE GENOMIC DNA]</scope>
    <source>
        <strain evidence="3">B3_LCP</strain>
    </source>
</reference>
<sequence length="367" mass="40904">MLRVFNVVGARPNFIKIAPILKEMFSYPDLIDPVLINTGQHYDQEMVDFFFADLDIPKPDISLGVGSGSHAQQTAKVMMEFEPVCLEREPDLILVVGDVNSTLACSLVGSKLGIKIAHVESGLRSFDRAMPEEINREVTDLLSDFLFTTSSEARDNLSRLGIPEDRVFFVGNVMIDSLNLNMPRARQRTIIKDLGLQNTDFSLMTLHRPSNVDDYEIFSRLLGAIDKIQKRIKLIFPAHPRTVKNIEKLGLSKKVAKMKNLQIVSPLGYLDFLALMDKSKFVLTDSGGLQEETTVLGVPCLTLRKNTERPVTITVGTNILVGLDADRIVEEADKALNGKAKMGSIPPLWDGYASQRIVKNLIEQFSD</sequence>
<dbReference type="Proteomes" id="UP000319619">
    <property type="component" value="Unassembled WGS sequence"/>
</dbReference>
<dbReference type="Pfam" id="PF02350">
    <property type="entry name" value="Epimerase_2"/>
    <property type="match status" value="1"/>
</dbReference>
<comment type="caution">
    <text evidence="3">The sequence shown here is derived from an EMBL/GenBank/DDBJ whole genome shotgun (WGS) entry which is preliminary data.</text>
</comment>
<protein>
    <submittedName>
        <fullName evidence="3">UDP-N-acetylglucosamine 2-epimerase (Non-hydrolyzing)</fullName>
    </submittedName>
</protein>
<evidence type="ECO:0000256" key="1">
    <source>
        <dbReference type="RuleBase" id="RU003513"/>
    </source>
</evidence>
<dbReference type="GO" id="GO:0016853">
    <property type="term" value="F:isomerase activity"/>
    <property type="evidence" value="ECO:0007669"/>
    <property type="project" value="UniProtKB-KW"/>
</dbReference>
<comment type="similarity">
    <text evidence="1">Belongs to the UDP-N-acetylglucosamine 2-epimerase family.</text>
</comment>
<dbReference type="PANTHER" id="PTHR43174:SF1">
    <property type="entry name" value="UDP-N-ACETYLGLUCOSAMINE 2-EPIMERASE"/>
    <property type="match status" value="1"/>
</dbReference>
<evidence type="ECO:0000259" key="2">
    <source>
        <dbReference type="Pfam" id="PF02350"/>
    </source>
</evidence>
<accession>A0A532V3J3</accession>
<keyword evidence="1" id="KW-0413">Isomerase</keyword>
<organism evidence="3 4">
    <name type="scientific">candidate division LCP-89 bacterium B3_LCP</name>
    <dbReference type="NCBI Taxonomy" id="2012998"/>
    <lineage>
        <taxon>Bacteria</taxon>
        <taxon>Pseudomonadati</taxon>
        <taxon>Bacteria division LCP-89</taxon>
    </lineage>
</organism>
<dbReference type="SUPFAM" id="SSF53756">
    <property type="entry name" value="UDP-Glycosyltransferase/glycogen phosphorylase"/>
    <property type="match status" value="1"/>
</dbReference>
<dbReference type="InterPro" id="IPR029767">
    <property type="entry name" value="WecB-like"/>
</dbReference>
<dbReference type="Gene3D" id="3.40.50.2000">
    <property type="entry name" value="Glycogen Phosphorylase B"/>
    <property type="match status" value="2"/>
</dbReference>
<feature type="domain" description="UDP-N-acetylglucosamine 2-epimerase" evidence="2">
    <location>
        <begin position="31"/>
        <end position="361"/>
    </location>
</feature>
<evidence type="ECO:0000313" key="3">
    <source>
        <dbReference type="EMBL" id="TKJ41567.1"/>
    </source>
</evidence>
<dbReference type="EMBL" id="NJBN01000002">
    <property type="protein sequence ID" value="TKJ41567.1"/>
    <property type="molecule type" value="Genomic_DNA"/>
</dbReference>
<dbReference type="CDD" id="cd03786">
    <property type="entry name" value="GTB_UDP-GlcNAc_2-Epimerase"/>
    <property type="match status" value="1"/>
</dbReference>
<dbReference type="NCBIfam" id="TIGR00236">
    <property type="entry name" value="wecB"/>
    <property type="match status" value="1"/>
</dbReference>
<gene>
    <name evidence="3" type="ORF">CEE37_03100</name>
</gene>
<proteinExistence type="inferred from homology"/>
<dbReference type="InterPro" id="IPR003331">
    <property type="entry name" value="UDP_GlcNAc_Epimerase_2_dom"/>
</dbReference>